<keyword evidence="5 6" id="KW-0472">Membrane</keyword>
<keyword evidence="4 6" id="KW-1133">Transmembrane helix</keyword>
<dbReference type="PANTHER" id="PTHR11266:SF111">
    <property type="entry name" value="PEROXISOMAL MEMBRANE 22 KDA (MPV17_PMP22) FAMILY PROTEIN"/>
    <property type="match status" value="1"/>
</dbReference>
<dbReference type="EMBL" id="VEPZ02001620">
    <property type="protein sequence ID" value="KAE8665380.1"/>
    <property type="molecule type" value="Genomic_DNA"/>
</dbReference>
<gene>
    <name evidence="7" type="ORF">F3Y22_tig00112632pilonHSYRG00104</name>
</gene>
<reference evidence="7" key="1">
    <citation type="submission" date="2019-09" db="EMBL/GenBank/DDBJ databases">
        <title>Draft genome information of white flower Hibiscus syriacus.</title>
        <authorList>
            <person name="Kim Y.-M."/>
        </authorList>
    </citation>
    <scope>NUCLEOTIDE SEQUENCE [LARGE SCALE GENOMIC DNA]</scope>
    <source>
        <strain evidence="7">YM2019G1</strain>
    </source>
</reference>
<dbReference type="GO" id="GO:0016020">
    <property type="term" value="C:membrane"/>
    <property type="evidence" value="ECO:0007669"/>
    <property type="project" value="UniProtKB-SubCell"/>
</dbReference>
<evidence type="ECO:0000256" key="3">
    <source>
        <dbReference type="ARBA" id="ARBA00022692"/>
    </source>
</evidence>
<dbReference type="InterPro" id="IPR007248">
    <property type="entry name" value="Mpv17_PMP22"/>
</dbReference>
<dbReference type="GO" id="GO:0005737">
    <property type="term" value="C:cytoplasm"/>
    <property type="evidence" value="ECO:0007669"/>
    <property type="project" value="TreeGrafter"/>
</dbReference>
<evidence type="ECO:0000256" key="5">
    <source>
        <dbReference type="ARBA" id="ARBA00023136"/>
    </source>
</evidence>
<comment type="similarity">
    <text evidence="2 6">Belongs to the peroxisomal membrane protein PXMP2/4 family.</text>
</comment>
<evidence type="ECO:0000256" key="6">
    <source>
        <dbReference type="RuleBase" id="RU363053"/>
    </source>
</evidence>
<comment type="caution">
    <text evidence="7">The sequence shown here is derived from an EMBL/GenBank/DDBJ whole genome shotgun (WGS) entry which is preliminary data.</text>
</comment>
<keyword evidence="3 6" id="KW-0812">Transmembrane</keyword>
<dbReference type="PANTHER" id="PTHR11266">
    <property type="entry name" value="PEROXISOMAL MEMBRANE PROTEIN 2, PXMP2 MPV17"/>
    <property type="match status" value="1"/>
</dbReference>
<sequence length="201" mass="23440">MSRIWKWYERCLSIHPVKTQVVSSGVLWEIGDVGAQYITYSTAKKRLRCRDAEQECKIDWKRAAATSLFGFGFTSWTLLEQEKYAPWCLQPLFPFVRSVAMDRILFSPFDLFLFFSYMGLSTGKSVPQVKEEVKRDFLPALILEGGIWPIVQIVNFRYIPVKYQLLCVNIFCLLDCAFLSWIEHQNNAPWKSRFGGSQGRW</sequence>
<comment type="caution">
    <text evidence="6">Lacks conserved residue(s) required for the propagation of feature annotation.</text>
</comment>
<keyword evidence="8" id="KW-1185">Reference proteome</keyword>
<proteinExistence type="inferred from homology"/>
<dbReference type="GO" id="GO:0016787">
    <property type="term" value="F:hydrolase activity"/>
    <property type="evidence" value="ECO:0007669"/>
    <property type="project" value="UniProtKB-KW"/>
</dbReference>
<evidence type="ECO:0000256" key="2">
    <source>
        <dbReference type="ARBA" id="ARBA00006824"/>
    </source>
</evidence>
<feature type="transmembrane region" description="Helical" evidence="6">
    <location>
        <begin position="163"/>
        <end position="182"/>
    </location>
</feature>
<dbReference type="AlphaFoldDB" id="A0A6A2X8C4"/>
<evidence type="ECO:0000313" key="7">
    <source>
        <dbReference type="EMBL" id="KAE8665380.1"/>
    </source>
</evidence>
<dbReference type="Proteomes" id="UP000436088">
    <property type="component" value="Unassembled WGS sequence"/>
</dbReference>
<evidence type="ECO:0000256" key="1">
    <source>
        <dbReference type="ARBA" id="ARBA00004141"/>
    </source>
</evidence>
<dbReference type="Pfam" id="PF04117">
    <property type="entry name" value="Mpv17_PMP22"/>
    <property type="match status" value="1"/>
</dbReference>
<organism evidence="7 8">
    <name type="scientific">Hibiscus syriacus</name>
    <name type="common">Rose of Sharon</name>
    <dbReference type="NCBI Taxonomy" id="106335"/>
    <lineage>
        <taxon>Eukaryota</taxon>
        <taxon>Viridiplantae</taxon>
        <taxon>Streptophyta</taxon>
        <taxon>Embryophyta</taxon>
        <taxon>Tracheophyta</taxon>
        <taxon>Spermatophyta</taxon>
        <taxon>Magnoliopsida</taxon>
        <taxon>eudicotyledons</taxon>
        <taxon>Gunneridae</taxon>
        <taxon>Pentapetalae</taxon>
        <taxon>rosids</taxon>
        <taxon>malvids</taxon>
        <taxon>Malvales</taxon>
        <taxon>Malvaceae</taxon>
        <taxon>Malvoideae</taxon>
        <taxon>Hibiscus</taxon>
    </lineage>
</organism>
<protein>
    <submittedName>
        <fullName evidence="7">Adenine nucleotide alpha hydrolases-like superfamily protein, putative isoform 1</fullName>
    </submittedName>
</protein>
<name>A0A6A2X8C4_HIBSY</name>
<evidence type="ECO:0000313" key="8">
    <source>
        <dbReference type="Proteomes" id="UP000436088"/>
    </source>
</evidence>
<evidence type="ECO:0000256" key="4">
    <source>
        <dbReference type="ARBA" id="ARBA00022989"/>
    </source>
</evidence>
<accession>A0A6A2X8C4</accession>
<comment type="subcellular location">
    <subcellularLocation>
        <location evidence="1">Membrane</location>
        <topology evidence="1">Multi-pass membrane protein</topology>
    </subcellularLocation>
</comment>